<dbReference type="Pfam" id="PF00528">
    <property type="entry name" value="BPD_transp_1"/>
    <property type="match status" value="1"/>
</dbReference>
<dbReference type="PROSITE" id="PS50928">
    <property type="entry name" value="ABC_TM1"/>
    <property type="match status" value="1"/>
</dbReference>
<dbReference type="OrthoDB" id="9786413at2"/>
<dbReference type="GO" id="GO:0055085">
    <property type="term" value="P:transmembrane transport"/>
    <property type="evidence" value="ECO:0007669"/>
    <property type="project" value="InterPro"/>
</dbReference>
<protein>
    <submittedName>
        <fullName evidence="9">Raffinose/stachyose/melibiose transport system permease protein</fullName>
    </submittedName>
</protein>
<feature type="transmembrane region" description="Helical" evidence="7">
    <location>
        <begin position="200"/>
        <end position="217"/>
    </location>
</feature>
<feature type="domain" description="ABC transmembrane type-1" evidence="8">
    <location>
        <begin position="67"/>
        <end position="277"/>
    </location>
</feature>
<keyword evidence="4 7" id="KW-0812">Transmembrane</keyword>
<keyword evidence="3" id="KW-1003">Cell membrane</keyword>
<evidence type="ECO:0000256" key="3">
    <source>
        <dbReference type="ARBA" id="ARBA00022475"/>
    </source>
</evidence>
<feature type="transmembrane region" description="Helical" evidence="7">
    <location>
        <begin position="66"/>
        <end position="93"/>
    </location>
</feature>
<evidence type="ECO:0000256" key="7">
    <source>
        <dbReference type="RuleBase" id="RU363032"/>
    </source>
</evidence>
<evidence type="ECO:0000256" key="5">
    <source>
        <dbReference type="ARBA" id="ARBA00022989"/>
    </source>
</evidence>
<dbReference type="InterPro" id="IPR000515">
    <property type="entry name" value="MetI-like"/>
</dbReference>
<dbReference type="RefSeq" id="WP_109733977.1">
    <property type="nucleotide sequence ID" value="NZ_BAAACK010000027.1"/>
</dbReference>
<evidence type="ECO:0000313" key="9">
    <source>
        <dbReference type="EMBL" id="PWJ18000.1"/>
    </source>
</evidence>
<comment type="caution">
    <text evidence="9">The sequence shown here is derived from an EMBL/GenBank/DDBJ whole genome shotgun (WGS) entry which is preliminary data.</text>
</comment>
<evidence type="ECO:0000313" key="10">
    <source>
        <dbReference type="Proteomes" id="UP000245845"/>
    </source>
</evidence>
<keyword evidence="2 7" id="KW-0813">Transport</keyword>
<accession>A0A2Y9BL37</accession>
<reference evidence="9 10" key="1">
    <citation type="submission" date="2018-05" db="EMBL/GenBank/DDBJ databases">
        <title>The Hungate 1000. A catalogue of reference genomes from the rumen microbiome.</title>
        <authorList>
            <person name="Kelly W."/>
        </authorList>
    </citation>
    <scope>NUCLEOTIDE SEQUENCE [LARGE SCALE GENOMIC DNA]</scope>
    <source>
        <strain evidence="9 10">NLAE-zl-C242</strain>
    </source>
</reference>
<dbReference type="SUPFAM" id="SSF161098">
    <property type="entry name" value="MetI-like"/>
    <property type="match status" value="1"/>
</dbReference>
<name>A0A2Y9BL37_9FIRM</name>
<dbReference type="InterPro" id="IPR035906">
    <property type="entry name" value="MetI-like_sf"/>
</dbReference>
<evidence type="ECO:0000256" key="1">
    <source>
        <dbReference type="ARBA" id="ARBA00004651"/>
    </source>
</evidence>
<gene>
    <name evidence="9" type="ORF">A8806_12614</name>
</gene>
<evidence type="ECO:0000256" key="2">
    <source>
        <dbReference type="ARBA" id="ARBA00022448"/>
    </source>
</evidence>
<evidence type="ECO:0000256" key="6">
    <source>
        <dbReference type="ARBA" id="ARBA00023136"/>
    </source>
</evidence>
<dbReference type="Gene3D" id="1.10.3720.10">
    <property type="entry name" value="MetI-like"/>
    <property type="match status" value="1"/>
</dbReference>
<comment type="subcellular location">
    <subcellularLocation>
        <location evidence="1 7">Cell membrane</location>
        <topology evidence="1 7">Multi-pass membrane protein</topology>
    </subcellularLocation>
</comment>
<feature type="transmembrane region" description="Helical" evidence="7">
    <location>
        <begin position="105"/>
        <end position="132"/>
    </location>
</feature>
<organism evidence="9 10">
    <name type="scientific">Faecalicatena orotica</name>
    <dbReference type="NCBI Taxonomy" id="1544"/>
    <lineage>
        <taxon>Bacteria</taxon>
        <taxon>Bacillati</taxon>
        <taxon>Bacillota</taxon>
        <taxon>Clostridia</taxon>
        <taxon>Lachnospirales</taxon>
        <taxon>Lachnospiraceae</taxon>
        <taxon>Faecalicatena</taxon>
    </lineage>
</organism>
<dbReference type="PANTHER" id="PTHR30193">
    <property type="entry name" value="ABC TRANSPORTER PERMEASE PROTEIN"/>
    <property type="match status" value="1"/>
</dbReference>
<dbReference type="CDD" id="cd06261">
    <property type="entry name" value="TM_PBP2"/>
    <property type="match status" value="1"/>
</dbReference>
<feature type="transmembrane region" description="Helical" evidence="7">
    <location>
        <begin position="7"/>
        <end position="33"/>
    </location>
</feature>
<dbReference type="InterPro" id="IPR051393">
    <property type="entry name" value="ABC_transporter_permease"/>
</dbReference>
<evidence type="ECO:0000256" key="4">
    <source>
        <dbReference type="ARBA" id="ARBA00022692"/>
    </source>
</evidence>
<keyword evidence="5 7" id="KW-1133">Transmembrane helix</keyword>
<dbReference type="PANTHER" id="PTHR30193:SF37">
    <property type="entry name" value="INNER MEMBRANE ABC TRANSPORTER PERMEASE PROTEIN YCJO"/>
    <property type="match status" value="1"/>
</dbReference>
<dbReference type="Proteomes" id="UP000245845">
    <property type="component" value="Unassembled WGS sequence"/>
</dbReference>
<feature type="transmembrane region" description="Helical" evidence="7">
    <location>
        <begin position="263"/>
        <end position="280"/>
    </location>
</feature>
<keyword evidence="6 7" id="KW-0472">Membrane</keyword>
<dbReference type="AlphaFoldDB" id="A0A2Y9BL37"/>
<dbReference type="GO" id="GO:0005886">
    <property type="term" value="C:plasma membrane"/>
    <property type="evidence" value="ECO:0007669"/>
    <property type="project" value="UniProtKB-SubCell"/>
</dbReference>
<evidence type="ECO:0000259" key="8">
    <source>
        <dbReference type="PROSITE" id="PS50928"/>
    </source>
</evidence>
<proteinExistence type="inferred from homology"/>
<keyword evidence="10" id="KW-1185">Reference proteome</keyword>
<dbReference type="EMBL" id="QGDL01000026">
    <property type="protein sequence ID" value="PWJ18000.1"/>
    <property type="molecule type" value="Genomic_DNA"/>
</dbReference>
<comment type="similarity">
    <text evidence="7">Belongs to the binding-protein-dependent transport system permease family.</text>
</comment>
<feature type="transmembrane region" description="Helical" evidence="7">
    <location>
        <begin position="152"/>
        <end position="173"/>
    </location>
</feature>
<sequence>MRKPKWGFWVFLAPAMISFILIQAIPTLMGIFYSFTDWNGIGSQKNFVGLQNYITTITNDPKFAHAFLFTFAFSVCAVISVNVVGFALAMLVTRKMKGANLMRGVFFLPNLIGGILLGFTWQFIFVQVFDALGKALHLDFLQGWLSNTETGFIGLLIVVTWQLSGYMMIIYIAQIQNIPDSVIEASEIDGAAGFQKLKSIILPLMMPAFTIGLFLSISNSFKLFDQNISLTGGGPANSTQMMSLNIYNTAFSEGRFGMAQSKAVIFMLIVMTISVIQLSITKKREVEA</sequence>